<proteinExistence type="predicted"/>
<dbReference type="Gene3D" id="1.10.287.1060">
    <property type="entry name" value="ESAT-6-like"/>
    <property type="match status" value="1"/>
</dbReference>
<dbReference type="InterPro" id="IPR010310">
    <property type="entry name" value="T7SS_ESAT-6-like"/>
</dbReference>
<dbReference type="SUPFAM" id="SSF140453">
    <property type="entry name" value="EsxAB dimer-like"/>
    <property type="match status" value="1"/>
</dbReference>
<protein>
    <recommendedName>
        <fullName evidence="2">ESAT-6-like protein</fullName>
    </recommendedName>
</protein>
<evidence type="ECO:0008006" key="2">
    <source>
        <dbReference type="Google" id="ProtNLM"/>
    </source>
</evidence>
<evidence type="ECO:0000313" key="1">
    <source>
        <dbReference type="EMBL" id="ANY65705.1"/>
    </source>
</evidence>
<dbReference type="RefSeq" id="WP_099517092.1">
    <property type="nucleotide sequence ID" value="NZ_CP016808.1"/>
</dbReference>
<dbReference type="InterPro" id="IPR036689">
    <property type="entry name" value="ESAT-6-like_sf"/>
</dbReference>
<sequence>MAEVRLSYDGLKGQGQKVHGQKEQFDALLASVMGTINQLESVWSDKAAKDFMDQVRGMEPTFKKFGEALEGLSKHMINVSNKYEELSNNVISSQKF</sequence>
<gene>
    <name evidence="1" type="ORF">BBD42_03925</name>
</gene>
<reference evidence="1" key="1">
    <citation type="submission" date="2016-08" db="EMBL/GenBank/DDBJ databases">
        <title>Complete Genome Seqeunce of Paenibacillus sp. BIHB 4019 from tea rhizoplane.</title>
        <authorList>
            <person name="Thakur R."/>
            <person name="Swarnkar M.K."/>
            <person name="Gulati A."/>
        </authorList>
    </citation>
    <scope>NUCLEOTIDE SEQUENCE [LARGE SCALE GENOMIC DNA]</scope>
    <source>
        <strain evidence="1">BIHB4019</strain>
    </source>
</reference>
<name>A0A1B2DDC9_9BACL</name>
<dbReference type="AlphaFoldDB" id="A0A1B2DDC9"/>
<organism evidence="1">
    <name type="scientific">Paenibacillus sp. BIHB 4019</name>
    <dbReference type="NCBI Taxonomy" id="1870819"/>
    <lineage>
        <taxon>Bacteria</taxon>
        <taxon>Bacillati</taxon>
        <taxon>Bacillota</taxon>
        <taxon>Bacilli</taxon>
        <taxon>Bacillales</taxon>
        <taxon>Paenibacillaceae</taxon>
        <taxon>Paenibacillus</taxon>
    </lineage>
</organism>
<dbReference type="Pfam" id="PF06013">
    <property type="entry name" value="WXG100"/>
    <property type="match status" value="1"/>
</dbReference>
<dbReference type="EMBL" id="CP016808">
    <property type="protein sequence ID" value="ANY65705.1"/>
    <property type="molecule type" value="Genomic_DNA"/>
</dbReference>
<accession>A0A1B2DDC9</accession>